<dbReference type="PROSITE" id="PS51918">
    <property type="entry name" value="RADICAL_SAM"/>
    <property type="match status" value="1"/>
</dbReference>
<dbReference type="InterPro" id="IPR038135">
    <property type="entry name" value="Methylthiotransferase_N_sf"/>
</dbReference>
<dbReference type="SUPFAM" id="SSF102114">
    <property type="entry name" value="Radical SAM enzymes"/>
    <property type="match status" value="1"/>
</dbReference>
<feature type="domain" description="MTTase N-terminal" evidence="15">
    <location>
        <begin position="4"/>
        <end position="121"/>
    </location>
</feature>
<feature type="binding site" evidence="13">
    <location>
        <position position="49"/>
    </location>
    <ligand>
        <name>[4Fe-4S] cluster</name>
        <dbReference type="ChEBI" id="CHEBI:49883"/>
        <label>1</label>
    </ligand>
</feature>
<dbReference type="RefSeq" id="WP_281289650.1">
    <property type="nucleotide sequence ID" value="NZ_VNHY01000001.1"/>
</dbReference>
<dbReference type="EMBL" id="VNHY01000001">
    <property type="protein sequence ID" value="TYP95268.1"/>
    <property type="molecule type" value="Genomic_DNA"/>
</dbReference>
<evidence type="ECO:0000259" key="16">
    <source>
        <dbReference type="PROSITE" id="PS51918"/>
    </source>
</evidence>
<reference evidence="17 18" key="1">
    <citation type="submission" date="2019-07" db="EMBL/GenBank/DDBJ databases">
        <title>Genomic Encyclopedia of Archaeal and Bacterial Type Strains, Phase II (KMG-II): from individual species to whole genera.</title>
        <authorList>
            <person name="Goeker M."/>
        </authorList>
    </citation>
    <scope>NUCLEOTIDE SEQUENCE [LARGE SCALE GENOMIC DNA]</scope>
    <source>
        <strain evidence="17 18">DSM 21935</strain>
    </source>
</reference>
<dbReference type="Pfam" id="PF00919">
    <property type="entry name" value="UPF0004"/>
    <property type="match status" value="1"/>
</dbReference>
<evidence type="ECO:0000256" key="12">
    <source>
        <dbReference type="ARBA" id="ARBA00081141"/>
    </source>
</evidence>
<dbReference type="InterPro" id="IPR013848">
    <property type="entry name" value="Methylthiotransferase_N"/>
</dbReference>
<feature type="binding site" evidence="13">
    <location>
        <position position="159"/>
    </location>
    <ligand>
        <name>[4Fe-4S] cluster</name>
        <dbReference type="ChEBI" id="CHEBI:49883"/>
        <label>2</label>
        <note>4Fe-4S-S-AdoMet</note>
    </ligand>
</feature>
<evidence type="ECO:0000256" key="8">
    <source>
        <dbReference type="ARBA" id="ARBA00023014"/>
    </source>
</evidence>
<dbReference type="Gene3D" id="3.40.50.12160">
    <property type="entry name" value="Methylthiotransferase, N-terminal domain"/>
    <property type="match status" value="1"/>
</dbReference>
<keyword evidence="5 13" id="KW-0949">S-adenosyl-L-methionine</keyword>
<comment type="cofactor">
    <cofactor evidence="13">
        <name>[4Fe-4S] cluster</name>
        <dbReference type="ChEBI" id="CHEBI:49883"/>
    </cofactor>
    <text evidence="13">Binds 2 [4Fe-4S] clusters. One cluster is coordinated with 3 cysteines and an exchangeable S-adenosyl-L-methionine.</text>
</comment>
<dbReference type="GO" id="GO:0046872">
    <property type="term" value="F:metal ion binding"/>
    <property type="evidence" value="ECO:0007669"/>
    <property type="project" value="UniProtKB-KW"/>
</dbReference>
<proteinExistence type="inferred from homology"/>
<comment type="similarity">
    <text evidence="13">Belongs to the methylthiotransferase family. MiaB subfamily.</text>
</comment>
<dbReference type="InterPro" id="IPR058240">
    <property type="entry name" value="rSAM_sf"/>
</dbReference>
<gene>
    <name evidence="13" type="primary">miaB</name>
    <name evidence="17" type="ORF">LX73_0566</name>
</gene>
<evidence type="ECO:0000256" key="1">
    <source>
        <dbReference type="ARBA" id="ARBA00003234"/>
    </source>
</evidence>
<dbReference type="AlphaFoldDB" id="A0A5D3YPU7"/>
<dbReference type="SFLD" id="SFLDF00413">
    <property type="entry name" value="CDK5RAP1"/>
    <property type="match status" value="1"/>
</dbReference>
<feature type="binding site" evidence="13">
    <location>
        <position position="84"/>
    </location>
    <ligand>
        <name>[4Fe-4S] cluster</name>
        <dbReference type="ChEBI" id="CHEBI:49883"/>
        <label>1</label>
    </ligand>
</feature>
<keyword evidence="4 13" id="KW-0808">Transferase</keyword>
<dbReference type="InterPro" id="IPR005839">
    <property type="entry name" value="Methylthiotransferase"/>
</dbReference>
<dbReference type="GO" id="GO:0035597">
    <property type="term" value="F:tRNA-2-methylthio-N(6)-dimethylallyladenosine(37) synthase activity"/>
    <property type="evidence" value="ECO:0007669"/>
    <property type="project" value="UniProtKB-EC"/>
</dbReference>
<evidence type="ECO:0000256" key="4">
    <source>
        <dbReference type="ARBA" id="ARBA00022679"/>
    </source>
</evidence>
<evidence type="ECO:0000256" key="2">
    <source>
        <dbReference type="ARBA" id="ARBA00022485"/>
    </source>
</evidence>
<keyword evidence="6 13" id="KW-0479">Metal-binding</keyword>
<feature type="domain" description="Radical SAM core" evidence="16">
    <location>
        <begin position="145"/>
        <end position="373"/>
    </location>
</feature>
<feature type="domain" description="TRAM" evidence="14">
    <location>
        <begin position="376"/>
        <end position="440"/>
    </location>
</feature>
<evidence type="ECO:0000256" key="3">
    <source>
        <dbReference type="ARBA" id="ARBA00022490"/>
    </source>
</evidence>
<name>A0A5D3YPU7_9BACT</name>
<dbReference type="SMART" id="SM00729">
    <property type="entry name" value="Elp3"/>
    <property type="match status" value="1"/>
</dbReference>
<dbReference type="GO" id="GO:0005829">
    <property type="term" value="C:cytosol"/>
    <property type="evidence" value="ECO:0007669"/>
    <property type="project" value="TreeGrafter"/>
</dbReference>
<dbReference type="PANTHER" id="PTHR43020:SF2">
    <property type="entry name" value="MITOCHONDRIAL TRNA METHYLTHIOTRANSFERASE CDK5RAP1"/>
    <property type="match status" value="1"/>
</dbReference>
<organism evidence="17 18">
    <name type="scientific">Fodinibius salinus</name>
    <dbReference type="NCBI Taxonomy" id="860790"/>
    <lineage>
        <taxon>Bacteria</taxon>
        <taxon>Pseudomonadati</taxon>
        <taxon>Balneolota</taxon>
        <taxon>Balneolia</taxon>
        <taxon>Balneolales</taxon>
        <taxon>Balneolaceae</taxon>
        <taxon>Fodinibius</taxon>
    </lineage>
</organism>
<evidence type="ECO:0000256" key="6">
    <source>
        <dbReference type="ARBA" id="ARBA00022723"/>
    </source>
</evidence>
<dbReference type="InterPro" id="IPR002792">
    <property type="entry name" value="TRAM_dom"/>
</dbReference>
<keyword evidence="8 13" id="KW-0411">Iron-sulfur</keyword>
<feature type="binding site" evidence="13">
    <location>
        <position position="163"/>
    </location>
    <ligand>
        <name>[4Fe-4S] cluster</name>
        <dbReference type="ChEBI" id="CHEBI:49883"/>
        <label>2</label>
        <note>4Fe-4S-S-AdoMet</note>
    </ligand>
</feature>
<dbReference type="SFLD" id="SFLDF00273">
    <property type="entry name" value="(dimethylallyl)adenosine_tRNA"/>
    <property type="match status" value="1"/>
</dbReference>
<evidence type="ECO:0000256" key="10">
    <source>
        <dbReference type="ARBA" id="ARBA00068570"/>
    </source>
</evidence>
<keyword evidence="13" id="KW-0819">tRNA processing</keyword>
<dbReference type="GO" id="GO:0051539">
    <property type="term" value="F:4 iron, 4 sulfur cluster binding"/>
    <property type="evidence" value="ECO:0007669"/>
    <property type="project" value="UniProtKB-UniRule"/>
</dbReference>
<dbReference type="FunFam" id="3.80.30.20:FF:000001">
    <property type="entry name" value="tRNA-2-methylthio-N(6)-dimethylallyladenosine synthase 2"/>
    <property type="match status" value="1"/>
</dbReference>
<dbReference type="CDD" id="cd01335">
    <property type="entry name" value="Radical_SAM"/>
    <property type="match status" value="1"/>
</dbReference>
<dbReference type="SFLD" id="SFLDG01061">
    <property type="entry name" value="methylthiotransferase"/>
    <property type="match status" value="1"/>
</dbReference>
<dbReference type="InterPro" id="IPR007197">
    <property type="entry name" value="rSAM"/>
</dbReference>
<dbReference type="NCBIfam" id="TIGR00089">
    <property type="entry name" value="MiaB/RimO family radical SAM methylthiotransferase"/>
    <property type="match status" value="1"/>
</dbReference>
<feature type="binding site" evidence="13">
    <location>
        <position position="13"/>
    </location>
    <ligand>
        <name>[4Fe-4S] cluster</name>
        <dbReference type="ChEBI" id="CHEBI:49883"/>
        <label>1</label>
    </ligand>
</feature>
<protein>
    <recommendedName>
        <fullName evidence="10 13">tRNA-2-methylthio-N(6)-dimethylallyladenosine synthase</fullName>
        <ecNumber evidence="9 13">2.8.4.3</ecNumber>
    </recommendedName>
    <alternativeName>
        <fullName evidence="12 13">(Dimethylallyl)adenosine tRNA methylthiotransferase MiaB</fullName>
    </alternativeName>
    <alternativeName>
        <fullName evidence="11 13">tRNA-i(6)A37 methylthiotransferase</fullName>
    </alternativeName>
</protein>
<dbReference type="PROSITE" id="PS51449">
    <property type="entry name" value="MTTASE_N"/>
    <property type="match status" value="1"/>
</dbReference>
<dbReference type="Pfam" id="PF04055">
    <property type="entry name" value="Radical_SAM"/>
    <property type="match status" value="1"/>
</dbReference>
<dbReference type="SFLD" id="SFLDS00029">
    <property type="entry name" value="Radical_SAM"/>
    <property type="match status" value="1"/>
</dbReference>
<evidence type="ECO:0000313" key="17">
    <source>
        <dbReference type="EMBL" id="TYP95268.1"/>
    </source>
</evidence>
<comment type="caution">
    <text evidence="17">The sequence shown here is derived from an EMBL/GenBank/DDBJ whole genome shotgun (WGS) entry which is preliminary data.</text>
</comment>
<keyword evidence="18" id="KW-1185">Reference proteome</keyword>
<comment type="function">
    <text evidence="1 13">Catalyzes the methylthiolation of N6-(dimethylallyl)adenosine (i(6)A), leading to the formation of 2-methylthio-N6-(dimethylallyl)adenosine (ms(2)i(6)A) at position 37 in tRNAs that read codons beginning with uridine.</text>
</comment>
<keyword evidence="3 13" id="KW-0963">Cytoplasm</keyword>
<evidence type="ECO:0000256" key="5">
    <source>
        <dbReference type="ARBA" id="ARBA00022691"/>
    </source>
</evidence>
<dbReference type="PROSITE" id="PS01278">
    <property type="entry name" value="MTTASE_RADICAL"/>
    <property type="match status" value="1"/>
</dbReference>
<keyword evidence="7 13" id="KW-0408">Iron</keyword>
<evidence type="ECO:0000313" key="18">
    <source>
        <dbReference type="Proteomes" id="UP000324595"/>
    </source>
</evidence>
<dbReference type="Proteomes" id="UP000324595">
    <property type="component" value="Unassembled WGS sequence"/>
</dbReference>
<dbReference type="Gene3D" id="3.80.30.20">
    <property type="entry name" value="tm_1862 like domain"/>
    <property type="match status" value="1"/>
</dbReference>
<comment type="subcellular location">
    <subcellularLocation>
        <location evidence="13">Cytoplasm</location>
    </subcellularLocation>
</comment>
<dbReference type="NCBIfam" id="TIGR01574">
    <property type="entry name" value="miaB-methiolase"/>
    <property type="match status" value="1"/>
</dbReference>
<evidence type="ECO:0000256" key="9">
    <source>
        <dbReference type="ARBA" id="ARBA00033765"/>
    </source>
</evidence>
<dbReference type="PANTHER" id="PTHR43020">
    <property type="entry name" value="CDK5 REGULATORY SUBUNIT-ASSOCIATED PROTEIN 1"/>
    <property type="match status" value="1"/>
</dbReference>
<dbReference type="InterPro" id="IPR006463">
    <property type="entry name" value="MiaB_methiolase"/>
</dbReference>
<evidence type="ECO:0000259" key="14">
    <source>
        <dbReference type="PROSITE" id="PS50926"/>
    </source>
</evidence>
<keyword evidence="2 13" id="KW-0004">4Fe-4S</keyword>
<sequence length="454" mass="52139">MDQRNFYIETYGCQMNVSDTEIVNSILMEEGMEPVNEPEDAEVIFVNTCSIRENAEERVWNRLKEFKALKRKRDGDMTVGVLGCMAERIRDQIMEKEELVDLVVGPDAYRDLPKLLADVGDGQKAVNTLLSLEETYADIKPVRRNDNGVSAFVTIMRGCDNMCAFCVVPFTRGRERSRDAESIIDELQQLSDQGYKEVTLLGQNVNSYDDGDNSFADLMYKASQVNPEMRIRFSSPHPKDFPEELLEIISEQPNLCNYIHIPAQSGNNDVLERMRRPYTREQYLDLVEKMRDIIPGVTLSTDIIAGFCDETEEEHEDTLSLMAKVRYDLAYMFAYSERGRTLAQRKHEDNVPEDVKKRRLSEIIEQQMDIQEELNQKEIGRRHLVLVEGTSKRSDEQLCGRTDTNKMVVFDRQDHIEKGDYVEVTITDCTSATLMGDVIKKSSIQEFEQEAIAV</sequence>
<dbReference type="EC" id="2.8.4.3" evidence="9 13"/>
<dbReference type="FunFam" id="3.40.50.12160:FF:000003">
    <property type="entry name" value="CDK5 regulatory subunit-associated protein 1"/>
    <property type="match status" value="1"/>
</dbReference>
<dbReference type="InterPro" id="IPR023404">
    <property type="entry name" value="rSAM_horseshoe"/>
</dbReference>
<comment type="subunit">
    <text evidence="13">Monomer.</text>
</comment>
<dbReference type="HAMAP" id="MF_01864">
    <property type="entry name" value="tRNA_metthiotr_MiaB"/>
    <property type="match status" value="1"/>
</dbReference>
<feature type="binding site" evidence="13">
    <location>
        <position position="166"/>
    </location>
    <ligand>
        <name>[4Fe-4S] cluster</name>
        <dbReference type="ChEBI" id="CHEBI:49883"/>
        <label>2</label>
        <note>4Fe-4S-S-AdoMet</note>
    </ligand>
</feature>
<dbReference type="InterPro" id="IPR020612">
    <property type="entry name" value="Methylthiotransferase_CS"/>
</dbReference>
<evidence type="ECO:0000256" key="13">
    <source>
        <dbReference type="HAMAP-Rule" id="MF_01864"/>
    </source>
</evidence>
<evidence type="ECO:0000259" key="15">
    <source>
        <dbReference type="PROSITE" id="PS51449"/>
    </source>
</evidence>
<comment type="catalytic activity">
    <reaction evidence="13">
        <text>N(6)-dimethylallyladenosine(37) in tRNA + (sulfur carrier)-SH + AH2 + 2 S-adenosyl-L-methionine = 2-methylsulfanyl-N(6)-dimethylallyladenosine(37) in tRNA + (sulfur carrier)-H + 5'-deoxyadenosine + L-methionine + A + S-adenosyl-L-homocysteine + 2 H(+)</text>
        <dbReference type="Rhea" id="RHEA:37067"/>
        <dbReference type="Rhea" id="RHEA-COMP:10375"/>
        <dbReference type="Rhea" id="RHEA-COMP:10376"/>
        <dbReference type="Rhea" id="RHEA-COMP:14737"/>
        <dbReference type="Rhea" id="RHEA-COMP:14739"/>
        <dbReference type="ChEBI" id="CHEBI:13193"/>
        <dbReference type="ChEBI" id="CHEBI:15378"/>
        <dbReference type="ChEBI" id="CHEBI:17319"/>
        <dbReference type="ChEBI" id="CHEBI:17499"/>
        <dbReference type="ChEBI" id="CHEBI:29917"/>
        <dbReference type="ChEBI" id="CHEBI:57844"/>
        <dbReference type="ChEBI" id="CHEBI:57856"/>
        <dbReference type="ChEBI" id="CHEBI:59789"/>
        <dbReference type="ChEBI" id="CHEBI:64428"/>
        <dbReference type="ChEBI" id="CHEBI:74415"/>
        <dbReference type="ChEBI" id="CHEBI:74417"/>
        <dbReference type="EC" id="2.8.4.3"/>
    </reaction>
</comment>
<dbReference type="InterPro" id="IPR006638">
    <property type="entry name" value="Elp3/MiaA/NifB-like_rSAM"/>
</dbReference>
<dbReference type="Pfam" id="PF01938">
    <property type="entry name" value="TRAM"/>
    <property type="match status" value="1"/>
</dbReference>
<accession>A0A5D3YPU7</accession>
<evidence type="ECO:0000256" key="11">
    <source>
        <dbReference type="ARBA" id="ARBA00080698"/>
    </source>
</evidence>
<dbReference type="SFLD" id="SFLDG01082">
    <property type="entry name" value="B12-binding_domain_containing"/>
    <property type="match status" value="1"/>
</dbReference>
<evidence type="ECO:0000256" key="7">
    <source>
        <dbReference type="ARBA" id="ARBA00023004"/>
    </source>
</evidence>
<dbReference type="PROSITE" id="PS50926">
    <property type="entry name" value="TRAM"/>
    <property type="match status" value="1"/>
</dbReference>